<feature type="compositionally biased region" description="Acidic residues" evidence="1">
    <location>
        <begin position="499"/>
        <end position="510"/>
    </location>
</feature>
<proteinExistence type="predicted"/>
<comment type="caution">
    <text evidence="2">The sequence shown here is derived from an EMBL/GenBank/DDBJ whole genome shotgun (WGS) entry which is preliminary data.</text>
</comment>
<dbReference type="AlphaFoldDB" id="A0A4Z1HRG3"/>
<organism evidence="2 3">
    <name type="scientific">Botryotinia narcissicola</name>
    <dbReference type="NCBI Taxonomy" id="278944"/>
    <lineage>
        <taxon>Eukaryota</taxon>
        <taxon>Fungi</taxon>
        <taxon>Dikarya</taxon>
        <taxon>Ascomycota</taxon>
        <taxon>Pezizomycotina</taxon>
        <taxon>Leotiomycetes</taxon>
        <taxon>Helotiales</taxon>
        <taxon>Sclerotiniaceae</taxon>
        <taxon>Botryotinia</taxon>
    </lineage>
</organism>
<sequence length="518" mass="57519">MDRGRWYRLERYYPDEELDEELDEDEEMNGNEEDIQPAPLAQQVEGVHLNQPLHPGARRHPEYAGAVNPGEGRLAMGMVPGGFLIPVLVPADAPVPAPAQVQVQVQVPNPEPIPKLRNRHLIENLQELIREAGAGQNGELAGRMGEVSEDEDEEDVPQVPRVVARNGDERDARGRDGMMWEMAEMAEMYRVRNAERMRARGVEPHRQFGDERDGLGGDREEFGNLARRGAEEMGDEDGEGQGEGGGEGDPLKYVRQLRERYGYGSGGEDGEEGWNGNGNGNAYGNQNQNLLLPNPVVRNGDVDVIADAAAERERGREMERIRDEEREIHENARRFYERYRLRGENGIGNGNRDGDENYNNQFPNYPPQPQLRPQSPVAGPPRLEIGDLGEIRGIVENFPAPAPPVPPAPFRYQPENRLGRRADLVDGGVNAFGGAGAGAGGGQVQGAGRGVEARYPPLGRIEYGVWRPMHFPPDFDWDQSAGWREIKRRREMIKGIPMPEEDVFSDEEGGVDGKGEGK</sequence>
<reference evidence="2 3" key="1">
    <citation type="submission" date="2017-12" db="EMBL/GenBank/DDBJ databases">
        <title>Comparative genomics of Botrytis spp.</title>
        <authorList>
            <person name="Valero-Jimenez C.A."/>
            <person name="Tapia P."/>
            <person name="Veloso J."/>
            <person name="Silva-Moreno E."/>
            <person name="Staats M."/>
            <person name="Valdes J.H."/>
            <person name="Van Kan J.A.L."/>
        </authorList>
    </citation>
    <scope>NUCLEOTIDE SEQUENCE [LARGE SCALE GENOMIC DNA]</scope>
    <source>
        <strain evidence="2 3">MUCL2120</strain>
    </source>
</reference>
<dbReference type="Proteomes" id="UP000297452">
    <property type="component" value="Unassembled WGS sequence"/>
</dbReference>
<feature type="region of interest" description="Disordered" evidence="1">
    <location>
        <begin position="497"/>
        <end position="518"/>
    </location>
</feature>
<keyword evidence="3" id="KW-1185">Reference proteome</keyword>
<evidence type="ECO:0000313" key="3">
    <source>
        <dbReference type="Proteomes" id="UP000297452"/>
    </source>
</evidence>
<evidence type="ECO:0000313" key="2">
    <source>
        <dbReference type="EMBL" id="TGO51689.1"/>
    </source>
</evidence>
<name>A0A4Z1HRG3_9HELO</name>
<protein>
    <submittedName>
        <fullName evidence="2">Uncharacterized protein</fullName>
    </submittedName>
</protein>
<feature type="region of interest" description="Disordered" evidence="1">
    <location>
        <begin position="343"/>
        <end position="381"/>
    </location>
</feature>
<accession>A0A4Z1HRG3</accession>
<dbReference type="EMBL" id="PQXJ01000348">
    <property type="protein sequence ID" value="TGO51689.1"/>
    <property type="molecule type" value="Genomic_DNA"/>
</dbReference>
<gene>
    <name evidence="2" type="ORF">BOTNAR_0348g00120</name>
</gene>
<feature type="compositionally biased region" description="Gly residues" evidence="1">
    <location>
        <begin position="263"/>
        <end position="281"/>
    </location>
</feature>
<feature type="compositionally biased region" description="Acidic residues" evidence="1">
    <location>
        <begin position="15"/>
        <end position="35"/>
    </location>
</feature>
<feature type="region of interest" description="Disordered" evidence="1">
    <location>
        <begin position="229"/>
        <end position="250"/>
    </location>
</feature>
<feature type="region of interest" description="Disordered" evidence="1">
    <location>
        <begin position="262"/>
        <end position="289"/>
    </location>
</feature>
<feature type="region of interest" description="Disordered" evidence="1">
    <location>
        <begin position="14"/>
        <end position="35"/>
    </location>
</feature>
<evidence type="ECO:0000256" key="1">
    <source>
        <dbReference type="SAM" id="MobiDB-lite"/>
    </source>
</evidence>